<dbReference type="AlphaFoldDB" id="A0A975EPE8"/>
<keyword evidence="1" id="KW-1208">Phospholipid metabolism</keyword>
<dbReference type="PIRSF" id="PIRSF006162">
    <property type="entry name" value="PgpA"/>
    <property type="match status" value="1"/>
</dbReference>
<dbReference type="EC" id="3.1.3.27" evidence="1"/>
<evidence type="ECO:0000313" key="4">
    <source>
        <dbReference type="EMBL" id="QTN35763.1"/>
    </source>
</evidence>
<keyword evidence="1" id="KW-0479">Metal-binding</keyword>
<dbReference type="Proteomes" id="UP000665026">
    <property type="component" value="Chromosome"/>
</dbReference>
<evidence type="ECO:0000313" key="5">
    <source>
        <dbReference type="Proteomes" id="UP000665026"/>
    </source>
</evidence>
<gene>
    <name evidence="4" type="ORF">HZ995_15050</name>
</gene>
<keyword evidence="1" id="KW-1003">Cell membrane</keyword>
<name>A0A975EPE8_9RHOB</name>
<evidence type="ECO:0000256" key="1">
    <source>
        <dbReference type="PIRNR" id="PIRNR006162"/>
    </source>
</evidence>
<comment type="subcellular location">
    <subcellularLocation>
        <location evidence="1">Cell inner membrane</location>
        <topology evidence="1">Multi-pass membrane protein</topology>
    </subcellularLocation>
</comment>
<comment type="cofactor">
    <cofactor evidence="1">
        <name>Mg(2+)</name>
        <dbReference type="ChEBI" id="CHEBI:18420"/>
    </cofactor>
</comment>
<comment type="function">
    <text evidence="1">Lipid phosphatase which dephosphorylates phosphatidylglycerophosphate (PGP) to phosphatidylglycerol (PG).</text>
</comment>
<keyword evidence="1" id="KW-0378">Hydrolase</keyword>
<keyword evidence="1 2" id="KW-0472">Membrane</keyword>
<dbReference type="GO" id="GO:0008962">
    <property type="term" value="F:phosphatidylglycerophosphatase activity"/>
    <property type="evidence" value="ECO:0007669"/>
    <property type="project" value="UniProtKB-EC"/>
</dbReference>
<feature type="transmembrane region" description="Helical" evidence="2">
    <location>
        <begin position="136"/>
        <end position="160"/>
    </location>
</feature>
<protein>
    <recommendedName>
        <fullName evidence="1">Phosphatidylglycerophosphatase A</fullName>
        <ecNumber evidence="1">3.1.3.27</ecNumber>
    </recommendedName>
    <alternativeName>
        <fullName evidence="1">Phosphatidylglycerolphosphate phosphatase A</fullName>
    </alternativeName>
</protein>
<keyword evidence="1" id="KW-0460">Magnesium</keyword>
<dbReference type="GO" id="GO:0005886">
    <property type="term" value="C:plasma membrane"/>
    <property type="evidence" value="ECO:0007669"/>
    <property type="project" value="UniProtKB-SubCell"/>
</dbReference>
<dbReference type="CDD" id="cd06971">
    <property type="entry name" value="PgpA"/>
    <property type="match status" value="1"/>
</dbReference>
<dbReference type="Pfam" id="PF04608">
    <property type="entry name" value="PgpA"/>
    <property type="match status" value="1"/>
</dbReference>
<keyword evidence="1 2" id="KW-0812">Transmembrane</keyword>
<keyword evidence="1" id="KW-0595">Phospholipid degradation</keyword>
<keyword evidence="1" id="KW-0997">Cell inner membrane</keyword>
<sequence>MSKFIATVFYVGYLRPAPGTWGSLAGVLFALIIQIFGGFPTLVAATVIVFLIGWWATAAMTRGSDNHDPSEVVVDEVVGQWIALFVVSYGTWKMDLPALAMYPGWIAGFFFFRLFDIWKPSIVGWADRRGDALGVMLDDVFAGVFAAIAVTILGGLYHMVIL</sequence>
<dbReference type="InterPro" id="IPR026037">
    <property type="entry name" value="PgpA"/>
</dbReference>
<keyword evidence="1" id="KW-0442">Lipid degradation</keyword>
<keyword evidence="1" id="KW-0443">Lipid metabolism</keyword>
<feature type="transmembrane region" description="Helical" evidence="2">
    <location>
        <begin position="26"/>
        <end position="52"/>
    </location>
</feature>
<organism evidence="4 5">
    <name type="scientific">Cognatishimia activa</name>
    <dbReference type="NCBI Taxonomy" id="1715691"/>
    <lineage>
        <taxon>Bacteria</taxon>
        <taxon>Pseudomonadati</taxon>
        <taxon>Pseudomonadota</taxon>
        <taxon>Alphaproteobacteria</taxon>
        <taxon>Rhodobacterales</taxon>
        <taxon>Paracoccaceae</taxon>
        <taxon>Cognatishimia</taxon>
    </lineage>
</organism>
<dbReference type="SUPFAM" id="SSF101307">
    <property type="entry name" value="YutG-like"/>
    <property type="match status" value="1"/>
</dbReference>
<dbReference type="InterPro" id="IPR007686">
    <property type="entry name" value="YutG/PgpA"/>
</dbReference>
<dbReference type="GO" id="GO:0046872">
    <property type="term" value="F:metal ion binding"/>
    <property type="evidence" value="ECO:0007669"/>
    <property type="project" value="UniProtKB-KW"/>
</dbReference>
<dbReference type="PANTHER" id="PTHR36305:SF1">
    <property type="entry name" value="PHOSPHATIDYLGLYCEROPHOSPHATASE A"/>
    <property type="match status" value="1"/>
</dbReference>
<proteinExistence type="predicted"/>
<feature type="transmembrane region" description="Helical" evidence="2">
    <location>
        <begin position="98"/>
        <end position="115"/>
    </location>
</feature>
<comment type="pathway">
    <text evidence="1">Phospholipid metabolism; phosphatidylglycerol biosynthesis; phosphatidylglycerol from CDP-diacylglycerol: step 2/2.</text>
</comment>
<comment type="catalytic activity">
    <reaction evidence="1">
        <text>a 1,2-diacyl-sn-glycero-3-phospho-(1'-sn-glycero-3'-phosphate) + H2O = a 1,2-diacyl-sn-glycero-3-phospho-(1'-sn-glycerol) + phosphate</text>
        <dbReference type="Rhea" id="RHEA:33751"/>
        <dbReference type="ChEBI" id="CHEBI:15377"/>
        <dbReference type="ChEBI" id="CHEBI:43474"/>
        <dbReference type="ChEBI" id="CHEBI:60110"/>
        <dbReference type="ChEBI" id="CHEBI:64716"/>
        <dbReference type="EC" id="3.1.3.27"/>
    </reaction>
</comment>
<keyword evidence="2" id="KW-1133">Transmembrane helix</keyword>
<dbReference type="RefSeq" id="WP_209356466.1">
    <property type="nucleotide sequence ID" value="NZ_CP060010.1"/>
</dbReference>
<dbReference type="PANTHER" id="PTHR36305">
    <property type="entry name" value="PHOSPHATIDYLGLYCEROPHOSPHATASE A"/>
    <property type="match status" value="1"/>
</dbReference>
<feature type="domain" description="YutG/PgpA" evidence="3">
    <location>
        <begin position="4"/>
        <end position="153"/>
    </location>
</feature>
<dbReference type="GO" id="GO:0009395">
    <property type="term" value="P:phospholipid catabolic process"/>
    <property type="evidence" value="ECO:0007669"/>
    <property type="project" value="UniProtKB-KW"/>
</dbReference>
<dbReference type="KEGG" id="cact:HZ995_15050"/>
<evidence type="ECO:0000256" key="2">
    <source>
        <dbReference type="SAM" id="Phobius"/>
    </source>
</evidence>
<dbReference type="EMBL" id="CP060010">
    <property type="protein sequence ID" value="QTN35763.1"/>
    <property type="molecule type" value="Genomic_DNA"/>
</dbReference>
<accession>A0A975EPE8</accession>
<reference evidence="4" key="1">
    <citation type="submission" date="2020-07" db="EMBL/GenBank/DDBJ databases">
        <title>Genome sequences of bacteria associated with the marine, planktonic diatom Thalassiosira profunda strain ECT2AJA-044.</title>
        <authorList>
            <person name="Gargas C.B."/>
            <person name="Roberts W.R."/>
            <person name="Alverson A.J."/>
        </authorList>
    </citation>
    <scope>NUCLEOTIDE SEQUENCE</scope>
    <source>
        <strain evidence="4">ECT2AJA-044</strain>
    </source>
</reference>
<evidence type="ECO:0000259" key="3">
    <source>
        <dbReference type="Pfam" id="PF04608"/>
    </source>
</evidence>
<dbReference type="InterPro" id="IPR036681">
    <property type="entry name" value="PgpA-like_sf"/>
</dbReference>